<protein>
    <submittedName>
        <fullName evidence="3">Uncharacterized protein</fullName>
    </submittedName>
</protein>
<proteinExistence type="predicted"/>
<sequence>MTDRAQSHGMPDDDPAGEEDVNLRLGRHAIQLLQAARDAGEPTLIAQAEAMAMAVGFVLASRIQDGMPETD</sequence>
<dbReference type="Proteomes" id="UP000185487">
    <property type="component" value="Chromosome"/>
</dbReference>
<evidence type="ECO:0000256" key="1">
    <source>
        <dbReference type="SAM" id="MobiDB-lite"/>
    </source>
</evidence>
<dbReference type="AlphaFoldDB" id="A0AAE8L7L0"/>
<keyword evidence="4" id="KW-1185">Reference proteome</keyword>
<dbReference type="EMBL" id="FOPK01000015">
    <property type="protein sequence ID" value="SFH17097.1"/>
    <property type="molecule type" value="Genomic_DNA"/>
</dbReference>
<dbReference type="Proteomes" id="UP000199140">
    <property type="component" value="Unassembled WGS sequence"/>
</dbReference>
<name>A0AAE8L7L0_9HYPH</name>
<organism evidence="3 5">
    <name type="scientific">Methylobacterium phyllosphaerae</name>
    <dbReference type="NCBI Taxonomy" id="418223"/>
    <lineage>
        <taxon>Bacteria</taxon>
        <taxon>Pseudomonadati</taxon>
        <taxon>Pseudomonadota</taxon>
        <taxon>Alphaproteobacteria</taxon>
        <taxon>Hyphomicrobiales</taxon>
        <taxon>Methylobacteriaceae</taxon>
        <taxon>Methylobacterium</taxon>
    </lineage>
</organism>
<evidence type="ECO:0000313" key="2">
    <source>
        <dbReference type="EMBL" id="APT31590.1"/>
    </source>
</evidence>
<reference evidence="3 5" key="2">
    <citation type="submission" date="2016-10" db="EMBL/GenBank/DDBJ databases">
        <authorList>
            <person name="Varghese N."/>
            <person name="Submissions S."/>
        </authorList>
    </citation>
    <scope>NUCLEOTIDE SEQUENCE [LARGE SCALE GENOMIC DNA]</scope>
    <source>
        <strain evidence="3 5">CBMB27</strain>
    </source>
</reference>
<accession>A0AAE8L7L0</accession>
<evidence type="ECO:0000313" key="5">
    <source>
        <dbReference type="Proteomes" id="UP000199140"/>
    </source>
</evidence>
<dbReference type="KEGG" id="mphy:MCBMB27_02299"/>
<evidence type="ECO:0000313" key="4">
    <source>
        <dbReference type="Proteomes" id="UP000185487"/>
    </source>
</evidence>
<dbReference type="EMBL" id="CP015367">
    <property type="protein sequence ID" value="APT31590.1"/>
    <property type="molecule type" value="Genomic_DNA"/>
</dbReference>
<gene>
    <name evidence="2" type="ORF">MCBMB27_02299</name>
    <name evidence="3" type="ORF">SAMN05192567_115152</name>
</gene>
<reference evidence="2 4" key="1">
    <citation type="submission" date="2016-04" db="EMBL/GenBank/DDBJ databases">
        <title>Complete genome sequencing and analysis of CBMB27, Methylobacterium phyllosphaerae isolated from leaf tissues of rice (Oryza sativa L.).</title>
        <authorList>
            <person name="Lee Y."/>
            <person name="Hwangbo K."/>
            <person name="Chung H."/>
            <person name="Yoo J."/>
            <person name="Kim K.Y."/>
            <person name="Sa T.M."/>
            <person name="Um Y."/>
            <person name="Madhaiyan M."/>
        </authorList>
    </citation>
    <scope>NUCLEOTIDE SEQUENCE [LARGE SCALE GENOMIC DNA]</scope>
    <source>
        <strain evidence="2 4">CBMB27</strain>
    </source>
</reference>
<feature type="region of interest" description="Disordered" evidence="1">
    <location>
        <begin position="1"/>
        <end position="20"/>
    </location>
</feature>
<evidence type="ECO:0000313" key="3">
    <source>
        <dbReference type="EMBL" id="SFH17097.1"/>
    </source>
</evidence>